<gene>
    <name evidence="10 14" type="primary">glmS</name>
    <name evidence="13" type="ORF">BCL90_4105</name>
    <name evidence="14" type="ORF">E3V97_00020</name>
</gene>
<dbReference type="Proteomes" id="UP000273898">
    <property type="component" value="Unassembled WGS sequence"/>
</dbReference>
<dbReference type="FunFam" id="3.40.50.10490:FF:000001">
    <property type="entry name" value="Glutamine--fructose-6-phosphate aminotransferase [isomerizing]"/>
    <property type="match status" value="1"/>
</dbReference>
<keyword evidence="16" id="KW-1185">Reference proteome</keyword>
<comment type="caution">
    <text evidence="13">The sequence shown here is derived from an EMBL/GenBank/DDBJ whole genome shotgun (WGS) entry which is preliminary data.</text>
</comment>
<evidence type="ECO:0000313" key="16">
    <source>
        <dbReference type="Proteomes" id="UP000297429"/>
    </source>
</evidence>
<dbReference type="GO" id="GO:0004360">
    <property type="term" value="F:glutamine-fructose-6-phosphate transaminase (isomerizing) activity"/>
    <property type="evidence" value="ECO:0007669"/>
    <property type="project" value="UniProtKB-UniRule"/>
</dbReference>
<dbReference type="Proteomes" id="UP000297429">
    <property type="component" value="Unassembled WGS sequence"/>
</dbReference>
<dbReference type="Gene3D" id="3.60.20.10">
    <property type="entry name" value="Glutamine Phosphoribosylpyrophosphate, subunit 1, domain 1"/>
    <property type="match status" value="1"/>
</dbReference>
<dbReference type="SUPFAM" id="SSF53697">
    <property type="entry name" value="SIS domain"/>
    <property type="match status" value="1"/>
</dbReference>
<dbReference type="Pfam" id="PF01380">
    <property type="entry name" value="SIS"/>
    <property type="match status" value="2"/>
</dbReference>
<dbReference type="PROSITE" id="PS51278">
    <property type="entry name" value="GATASE_TYPE_2"/>
    <property type="match status" value="1"/>
</dbReference>
<evidence type="ECO:0000256" key="9">
    <source>
        <dbReference type="ARBA" id="ARBA00022962"/>
    </source>
</evidence>
<evidence type="ECO:0000256" key="1">
    <source>
        <dbReference type="ARBA" id="ARBA00001031"/>
    </source>
</evidence>
<proteinExistence type="inferred from homology"/>
<comment type="subunit">
    <text evidence="10">Homodimer.</text>
</comment>
<dbReference type="NCBIfam" id="NF001484">
    <property type="entry name" value="PRK00331.1"/>
    <property type="match status" value="1"/>
</dbReference>
<dbReference type="PANTHER" id="PTHR10937:SF0">
    <property type="entry name" value="GLUTAMINE--FRUCTOSE-6-PHOSPHATE TRANSAMINASE (ISOMERIZING)"/>
    <property type="match status" value="1"/>
</dbReference>
<evidence type="ECO:0000256" key="6">
    <source>
        <dbReference type="ARBA" id="ARBA00022576"/>
    </source>
</evidence>
<comment type="function">
    <text evidence="10">Catalyzes the first step in hexosamine metabolism, converting fructose-6P into glucosamine-6P using glutamine as a nitrogen source.</text>
</comment>
<dbReference type="GO" id="GO:0006002">
    <property type="term" value="P:fructose 6-phosphate metabolic process"/>
    <property type="evidence" value="ECO:0007669"/>
    <property type="project" value="TreeGrafter"/>
</dbReference>
<evidence type="ECO:0000256" key="3">
    <source>
        <dbReference type="ARBA" id="ARBA00012916"/>
    </source>
</evidence>
<feature type="domain" description="SIS" evidence="12">
    <location>
        <begin position="461"/>
        <end position="602"/>
    </location>
</feature>
<dbReference type="InterPro" id="IPR035466">
    <property type="entry name" value="GlmS/AgaS_SIS"/>
</dbReference>
<sequence>MCGIVGYIGYREAWPIVLKGLKRLEYRGYDSAGIALMNESGEHIYKKAGKVAVLEEFAQDQDKSGTIGMGHTRWATHGVPSDRNSHPHTSNNGKLSIIHNGIIENYATLKEELINRGHEFKSDTDTEVLIHLVEEIQEIENIDLLEAVRLALKEVIGAYAIVIMDQDHPDRLIAARKGSPMVIGVGQGEYFIASDATPIIEYTKNVIYLNDNEIALITKDDLLVKRLDNVVQTPLIQELQLKLEMLEKGGFDHFMLKEIYEQPRSIKDCMRGRIYPEEGKVQLGGIKEFAEKLKNIDRIIIVACGTSWHAGLVGEYLIEEYARIPVEVEYASEFRYRNPIITEKDVVIAISQSGETADTMAAIEMAKERGATIFGICNVAGASIPRLTHAGVYTHAGPEIGVASTKAFTAQVTVLTLMAFYMAQQKGTITTSKLIELLTELDNIPDKIQIALESNDLIKEVAEKIKDSTNCLFLGRGSGFPVALEGALKLKEISYIHAEGYPAAEMKHGPIALIDEEMPVVFIATQNSSYEKVISNIQEVKARKGKVIAIVTQGDTEVKKMADYCIEIPDANEAFLPLIATIPLQLLSYHIAVMRGCNVDQPRNLAKSVTVE</sequence>
<evidence type="ECO:0000313" key="15">
    <source>
        <dbReference type="Proteomes" id="UP000273898"/>
    </source>
</evidence>
<dbReference type="InterPro" id="IPR046348">
    <property type="entry name" value="SIS_dom_sf"/>
</dbReference>
<evidence type="ECO:0000313" key="14">
    <source>
        <dbReference type="EMBL" id="TFB32459.1"/>
    </source>
</evidence>
<dbReference type="EC" id="2.6.1.16" evidence="3 10"/>
<dbReference type="OrthoDB" id="106547at2"/>
<evidence type="ECO:0000256" key="5">
    <source>
        <dbReference type="ARBA" id="ARBA00022490"/>
    </source>
</evidence>
<dbReference type="Gene3D" id="3.40.50.10490">
    <property type="entry name" value="Glucose-6-phosphate isomerase like protein, domain 1"/>
    <property type="match status" value="2"/>
</dbReference>
<dbReference type="GO" id="GO:0097367">
    <property type="term" value="F:carbohydrate derivative binding"/>
    <property type="evidence" value="ECO:0007669"/>
    <property type="project" value="InterPro"/>
</dbReference>
<dbReference type="FunFam" id="3.40.50.10490:FF:000002">
    <property type="entry name" value="Glutamine--fructose-6-phosphate aminotransferase [isomerizing]"/>
    <property type="match status" value="1"/>
</dbReference>
<dbReference type="EMBL" id="RCCK01000013">
    <property type="protein sequence ID" value="RLJ73938.1"/>
    <property type="molecule type" value="Genomic_DNA"/>
</dbReference>
<evidence type="ECO:0000259" key="11">
    <source>
        <dbReference type="PROSITE" id="PS51278"/>
    </source>
</evidence>
<evidence type="ECO:0000256" key="8">
    <source>
        <dbReference type="ARBA" id="ARBA00022737"/>
    </source>
</evidence>
<dbReference type="FunFam" id="3.60.20.10:FF:000006">
    <property type="entry name" value="Glutamine--fructose-6-phosphate aminotransferase [isomerizing]"/>
    <property type="match status" value="1"/>
</dbReference>
<dbReference type="GO" id="GO:0005975">
    <property type="term" value="P:carbohydrate metabolic process"/>
    <property type="evidence" value="ECO:0007669"/>
    <property type="project" value="UniProtKB-UniRule"/>
</dbReference>
<keyword evidence="5 10" id="KW-0963">Cytoplasm</keyword>
<dbReference type="InterPro" id="IPR017932">
    <property type="entry name" value="GATase_2_dom"/>
</dbReference>
<dbReference type="GO" id="GO:0005829">
    <property type="term" value="C:cytosol"/>
    <property type="evidence" value="ECO:0007669"/>
    <property type="project" value="TreeGrafter"/>
</dbReference>
<keyword evidence="8" id="KW-0677">Repeat</keyword>
<evidence type="ECO:0000259" key="12">
    <source>
        <dbReference type="PROSITE" id="PS51464"/>
    </source>
</evidence>
<dbReference type="NCBIfam" id="TIGR01135">
    <property type="entry name" value="glmS"/>
    <property type="match status" value="1"/>
</dbReference>
<dbReference type="InterPro" id="IPR001347">
    <property type="entry name" value="SIS_dom"/>
</dbReference>
<dbReference type="SUPFAM" id="SSF56235">
    <property type="entry name" value="N-terminal nucleophile aminohydrolases (Ntn hydrolases)"/>
    <property type="match status" value="1"/>
</dbReference>
<dbReference type="GO" id="GO:0046349">
    <property type="term" value="P:amino sugar biosynthetic process"/>
    <property type="evidence" value="ECO:0007669"/>
    <property type="project" value="UniProtKB-ARBA"/>
</dbReference>
<dbReference type="InterPro" id="IPR029055">
    <property type="entry name" value="Ntn_hydrolases_N"/>
</dbReference>
<dbReference type="InterPro" id="IPR047084">
    <property type="entry name" value="GFAT_N"/>
</dbReference>
<dbReference type="CDD" id="cd00714">
    <property type="entry name" value="GFAT"/>
    <property type="match status" value="1"/>
</dbReference>
<feature type="domain" description="SIS" evidence="12">
    <location>
        <begin position="289"/>
        <end position="428"/>
    </location>
</feature>
<keyword evidence="7 10" id="KW-0808">Transferase</keyword>
<evidence type="ECO:0000313" key="13">
    <source>
        <dbReference type="EMBL" id="RLJ73938.1"/>
    </source>
</evidence>
<dbReference type="HAMAP" id="MF_00164">
    <property type="entry name" value="GlmS"/>
    <property type="match status" value="1"/>
</dbReference>
<evidence type="ECO:0000256" key="2">
    <source>
        <dbReference type="ARBA" id="ARBA00004496"/>
    </source>
</evidence>
<evidence type="ECO:0000256" key="10">
    <source>
        <dbReference type="HAMAP-Rule" id="MF_00164"/>
    </source>
</evidence>
<dbReference type="CDD" id="cd05009">
    <property type="entry name" value="SIS_GlmS_GlmD_2"/>
    <property type="match status" value="1"/>
</dbReference>
<evidence type="ECO:0000256" key="4">
    <source>
        <dbReference type="ARBA" id="ARBA00016090"/>
    </source>
</evidence>
<feature type="domain" description="Glutamine amidotransferase type-2" evidence="11">
    <location>
        <begin position="2"/>
        <end position="220"/>
    </location>
</feature>
<dbReference type="PROSITE" id="PS51464">
    <property type="entry name" value="SIS"/>
    <property type="match status" value="2"/>
</dbReference>
<protein>
    <recommendedName>
        <fullName evidence="4 10">Glutamine--fructose-6-phosphate aminotransferase [isomerizing]</fullName>
        <ecNumber evidence="3 10">2.6.1.16</ecNumber>
    </recommendedName>
    <alternativeName>
        <fullName evidence="10">D-fructose-6-phosphate amidotransferase</fullName>
    </alternativeName>
    <alternativeName>
        <fullName evidence="10">GFAT</fullName>
    </alternativeName>
    <alternativeName>
        <fullName evidence="10">Glucosamine-6-phosphate synthase</fullName>
    </alternativeName>
    <alternativeName>
        <fullName evidence="10">Hexosephosphate aminotransferase</fullName>
    </alternativeName>
    <alternativeName>
        <fullName evidence="10">L-glutamine--D-fructose-6-phosphate amidotransferase</fullName>
    </alternativeName>
</protein>
<dbReference type="InterPro" id="IPR035490">
    <property type="entry name" value="GlmS/FrlB_SIS"/>
</dbReference>
<keyword evidence="9" id="KW-0315">Glutamine amidotransferase</keyword>
<name>A0A497XYJ5_9SPHI</name>
<feature type="active site" description="For Fru-6P isomerization activity" evidence="10">
    <location>
        <position position="607"/>
    </location>
</feature>
<feature type="active site" description="Nucleophile; for GATase activity" evidence="10">
    <location>
        <position position="2"/>
    </location>
</feature>
<dbReference type="AlphaFoldDB" id="A0A497XYJ5"/>
<reference evidence="13 15" key="1">
    <citation type="submission" date="2018-10" db="EMBL/GenBank/DDBJ databases">
        <title>Genomic Encyclopedia of Archaeal and Bacterial Type Strains, Phase II (KMG-II): from individual species to whole genera.</title>
        <authorList>
            <person name="Goeker M."/>
        </authorList>
    </citation>
    <scope>NUCLEOTIDE SEQUENCE [LARGE SCALE GENOMIC DNA]</scope>
    <source>
        <strain evidence="13 15">DSM 19624</strain>
    </source>
</reference>
<comment type="subcellular location">
    <subcellularLocation>
        <location evidence="2 10">Cytoplasm</location>
    </subcellularLocation>
</comment>
<organism evidence="13 15">
    <name type="scientific">Pedobacter alluvionis</name>
    <dbReference type="NCBI Taxonomy" id="475253"/>
    <lineage>
        <taxon>Bacteria</taxon>
        <taxon>Pseudomonadati</taxon>
        <taxon>Bacteroidota</taxon>
        <taxon>Sphingobacteriia</taxon>
        <taxon>Sphingobacteriales</taxon>
        <taxon>Sphingobacteriaceae</taxon>
        <taxon>Pedobacter</taxon>
    </lineage>
</organism>
<dbReference type="RefSeq" id="WP_121286146.1">
    <property type="nucleotide sequence ID" value="NZ_RCCK01000013.1"/>
</dbReference>
<feature type="initiator methionine" description="Removed" evidence="10">
    <location>
        <position position="1"/>
    </location>
</feature>
<dbReference type="CDD" id="cd05008">
    <property type="entry name" value="SIS_GlmS_GlmD_1"/>
    <property type="match status" value="1"/>
</dbReference>
<dbReference type="InterPro" id="IPR005855">
    <property type="entry name" value="GFAT"/>
</dbReference>
<dbReference type="PANTHER" id="PTHR10937">
    <property type="entry name" value="GLUCOSAMINE--FRUCTOSE-6-PHOSPHATE AMINOTRANSFERASE, ISOMERIZING"/>
    <property type="match status" value="1"/>
</dbReference>
<dbReference type="GO" id="GO:0006487">
    <property type="term" value="P:protein N-linked glycosylation"/>
    <property type="evidence" value="ECO:0007669"/>
    <property type="project" value="TreeGrafter"/>
</dbReference>
<evidence type="ECO:0000256" key="7">
    <source>
        <dbReference type="ARBA" id="ARBA00022679"/>
    </source>
</evidence>
<dbReference type="EMBL" id="SOPX01000001">
    <property type="protein sequence ID" value="TFB32459.1"/>
    <property type="molecule type" value="Genomic_DNA"/>
</dbReference>
<dbReference type="Pfam" id="PF13522">
    <property type="entry name" value="GATase_6"/>
    <property type="match status" value="1"/>
</dbReference>
<dbReference type="GO" id="GO:0006047">
    <property type="term" value="P:UDP-N-acetylglucosamine metabolic process"/>
    <property type="evidence" value="ECO:0007669"/>
    <property type="project" value="TreeGrafter"/>
</dbReference>
<accession>A0A497XYJ5</accession>
<comment type="catalytic activity">
    <reaction evidence="1 10">
        <text>D-fructose 6-phosphate + L-glutamine = D-glucosamine 6-phosphate + L-glutamate</text>
        <dbReference type="Rhea" id="RHEA:13237"/>
        <dbReference type="ChEBI" id="CHEBI:29985"/>
        <dbReference type="ChEBI" id="CHEBI:58359"/>
        <dbReference type="ChEBI" id="CHEBI:58725"/>
        <dbReference type="ChEBI" id="CHEBI:61527"/>
        <dbReference type="EC" id="2.6.1.16"/>
    </reaction>
</comment>
<reference evidence="14 16" key="2">
    <citation type="submission" date="2019-03" db="EMBL/GenBank/DDBJ databases">
        <authorList>
            <person name="He R.-H."/>
        </authorList>
    </citation>
    <scope>NUCLEOTIDE SEQUENCE [LARGE SCALE GENOMIC DNA]</scope>
    <source>
        <strain evidence="14 16">DSM 19624</strain>
    </source>
</reference>
<keyword evidence="6 10" id="KW-0032">Aminotransferase</keyword>